<name>A0A836BNA9_9CHLO</name>
<dbReference type="Gene3D" id="3.30.710.10">
    <property type="entry name" value="Potassium Channel Kv1.1, Chain A"/>
    <property type="match status" value="1"/>
</dbReference>
<dbReference type="InterPro" id="IPR011705">
    <property type="entry name" value="BACK"/>
</dbReference>
<protein>
    <recommendedName>
        <fullName evidence="1">BACK domain-containing protein</fullName>
    </recommendedName>
</protein>
<sequence>MRHRQLLLHNLLAERWAAEQPAGSKRILRVPLGSPDDLPHARAAIRFIYSGKLDVSSAANLLRVRRMACYLGIEGCTEACDSALLEVVRKASVQALESVAELYACRTLLPDGGEDPAAAGLLDKLRAAGQEQLVAYKGTATAITATGGSKVQLGDLLAWAFQDAPGVLNDPAIKGRVRSLSAASLEALLGCDAFATDDEASVLLLLAEWLDANPSTAEDVRKRLCGCIRLCHLNGGYLHGVLPLLSWFPLTPVERFLLSQVLTVPSGTARDQVVKQATGAEYKWPACWTSGSARPYGSSSVGRAYEWSLAQGLLAVPLNIQLGMGGTASSLPTFAGGAAGLVYRGFEFYPCLQLPQGEDAAGQYLMNRLPACLKLSDAPAIVAIVNPCTCRLTTWKWVAGSSGKVERQAAHSFMYKDWASAMRTGLGWGTAKALPLLAAPAGAAPGWAIPTLMARWAPYLHEGKISGTLEWLPA</sequence>
<dbReference type="InterPro" id="IPR011333">
    <property type="entry name" value="SKP1/BTB/POZ_sf"/>
</dbReference>
<dbReference type="InterPro" id="IPR051481">
    <property type="entry name" value="BTB-POZ/Galectin-3-binding"/>
</dbReference>
<evidence type="ECO:0000313" key="2">
    <source>
        <dbReference type="EMBL" id="KAG2482652.1"/>
    </source>
</evidence>
<feature type="domain" description="BACK" evidence="1">
    <location>
        <begin position="179"/>
        <end position="240"/>
    </location>
</feature>
<dbReference type="PANTHER" id="PTHR24410:SF23">
    <property type="entry name" value="BTB DOMAIN-CONTAINING PROTEIN-RELATED"/>
    <property type="match status" value="1"/>
</dbReference>
<dbReference type="OrthoDB" id="538655at2759"/>
<dbReference type="Pfam" id="PF07707">
    <property type="entry name" value="BACK"/>
    <property type="match status" value="1"/>
</dbReference>
<gene>
    <name evidence="2" type="ORF">HYH03_018425</name>
</gene>
<evidence type="ECO:0000313" key="3">
    <source>
        <dbReference type="Proteomes" id="UP000612055"/>
    </source>
</evidence>
<organism evidence="2 3">
    <name type="scientific">Edaphochlamys debaryana</name>
    <dbReference type="NCBI Taxonomy" id="47281"/>
    <lineage>
        <taxon>Eukaryota</taxon>
        <taxon>Viridiplantae</taxon>
        <taxon>Chlorophyta</taxon>
        <taxon>core chlorophytes</taxon>
        <taxon>Chlorophyceae</taxon>
        <taxon>CS clade</taxon>
        <taxon>Chlamydomonadales</taxon>
        <taxon>Chlamydomonadales incertae sedis</taxon>
        <taxon>Edaphochlamys</taxon>
    </lineage>
</organism>
<dbReference type="PANTHER" id="PTHR24410">
    <property type="entry name" value="HL07962P-RELATED"/>
    <property type="match status" value="1"/>
</dbReference>
<evidence type="ECO:0000259" key="1">
    <source>
        <dbReference type="Pfam" id="PF07707"/>
    </source>
</evidence>
<accession>A0A836BNA9</accession>
<dbReference type="EMBL" id="JAEHOE010000209">
    <property type="protein sequence ID" value="KAG2482652.1"/>
    <property type="molecule type" value="Genomic_DNA"/>
</dbReference>
<keyword evidence="3" id="KW-1185">Reference proteome</keyword>
<proteinExistence type="predicted"/>
<dbReference type="AlphaFoldDB" id="A0A836BNA9"/>
<comment type="caution">
    <text evidence="2">The sequence shown here is derived from an EMBL/GenBank/DDBJ whole genome shotgun (WGS) entry which is preliminary data.</text>
</comment>
<reference evidence="2" key="1">
    <citation type="journal article" date="2020" name="bioRxiv">
        <title>Comparative genomics of Chlamydomonas.</title>
        <authorList>
            <person name="Craig R.J."/>
            <person name="Hasan A.R."/>
            <person name="Ness R.W."/>
            <person name="Keightley P.D."/>
        </authorList>
    </citation>
    <scope>NUCLEOTIDE SEQUENCE</scope>
    <source>
        <strain evidence="2">CCAP 11/70</strain>
    </source>
</reference>
<dbReference type="Proteomes" id="UP000612055">
    <property type="component" value="Unassembled WGS sequence"/>
</dbReference>